<dbReference type="PROSITE" id="PS50977">
    <property type="entry name" value="HTH_TETR_2"/>
    <property type="match status" value="1"/>
</dbReference>
<organism evidence="7 8">
    <name type="scientific">Streptomyces carminius</name>
    <dbReference type="NCBI Taxonomy" id="2665496"/>
    <lineage>
        <taxon>Bacteria</taxon>
        <taxon>Bacillati</taxon>
        <taxon>Actinomycetota</taxon>
        <taxon>Actinomycetes</taxon>
        <taxon>Kitasatosporales</taxon>
        <taxon>Streptomycetaceae</taxon>
        <taxon>Streptomyces</taxon>
    </lineage>
</organism>
<feature type="region of interest" description="Disordered" evidence="5">
    <location>
        <begin position="146"/>
        <end position="166"/>
    </location>
</feature>
<accession>A0A2M8LQT6</accession>
<comment type="caution">
    <text evidence="7">The sequence shown here is derived from an EMBL/GenBank/DDBJ whole genome shotgun (WGS) entry which is preliminary data.</text>
</comment>
<dbReference type="InterPro" id="IPR001647">
    <property type="entry name" value="HTH_TetR"/>
</dbReference>
<dbReference type="InterPro" id="IPR009057">
    <property type="entry name" value="Homeodomain-like_sf"/>
</dbReference>
<keyword evidence="2 4" id="KW-0238">DNA-binding</keyword>
<evidence type="ECO:0000313" key="8">
    <source>
        <dbReference type="Proteomes" id="UP000230407"/>
    </source>
</evidence>
<dbReference type="GO" id="GO:0000976">
    <property type="term" value="F:transcription cis-regulatory region binding"/>
    <property type="evidence" value="ECO:0007669"/>
    <property type="project" value="TreeGrafter"/>
</dbReference>
<dbReference type="InterPro" id="IPR023772">
    <property type="entry name" value="DNA-bd_HTH_TetR-type_CS"/>
</dbReference>
<dbReference type="Pfam" id="PF00440">
    <property type="entry name" value="TetR_N"/>
    <property type="match status" value="1"/>
</dbReference>
<keyword evidence="3" id="KW-0804">Transcription</keyword>
<evidence type="ECO:0000256" key="5">
    <source>
        <dbReference type="SAM" id="MobiDB-lite"/>
    </source>
</evidence>
<evidence type="ECO:0000256" key="3">
    <source>
        <dbReference type="ARBA" id="ARBA00023163"/>
    </source>
</evidence>
<evidence type="ECO:0000256" key="1">
    <source>
        <dbReference type="ARBA" id="ARBA00023015"/>
    </source>
</evidence>
<dbReference type="GO" id="GO:0003700">
    <property type="term" value="F:DNA-binding transcription factor activity"/>
    <property type="evidence" value="ECO:0007669"/>
    <property type="project" value="TreeGrafter"/>
</dbReference>
<feature type="compositionally biased region" description="Gly residues" evidence="5">
    <location>
        <begin position="149"/>
        <end position="163"/>
    </location>
</feature>
<feature type="domain" description="HTH tetR-type" evidence="6">
    <location>
        <begin position="14"/>
        <end position="74"/>
    </location>
</feature>
<dbReference type="PANTHER" id="PTHR30055">
    <property type="entry name" value="HTH-TYPE TRANSCRIPTIONAL REGULATOR RUTR"/>
    <property type="match status" value="1"/>
</dbReference>
<gene>
    <name evidence="7" type="ORF">CUT44_29060</name>
</gene>
<dbReference type="Gene3D" id="1.10.357.10">
    <property type="entry name" value="Tetracycline Repressor, domain 2"/>
    <property type="match status" value="1"/>
</dbReference>
<evidence type="ECO:0000256" key="2">
    <source>
        <dbReference type="ARBA" id="ARBA00023125"/>
    </source>
</evidence>
<dbReference type="SUPFAM" id="SSF46689">
    <property type="entry name" value="Homeodomain-like"/>
    <property type="match status" value="1"/>
</dbReference>
<dbReference type="EMBL" id="PGGW01000069">
    <property type="protein sequence ID" value="PJE94312.1"/>
    <property type="molecule type" value="Genomic_DNA"/>
</dbReference>
<dbReference type="PANTHER" id="PTHR30055:SF238">
    <property type="entry name" value="MYCOFACTOCIN BIOSYNTHESIS TRANSCRIPTIONAL REGULATOR MFTR-RELATED"/>
    <property type="match status" value="1"/>
</dbReference>
<protein>
    <submittedName>
        <fullName evidence="7">TetR family transcriptional regulator</fullName>
    </submittedName>
</protein>
<name>A0A2M8LQT6_9ACTN</name>
<evidence type="ECO:0000313" key="7">
    <source>
        <dbReference type="EMBL" id="PJE94312.1"/>
    </source>
</evidence>
<evidence type="ECO:0000256" key="4">
    <source>
        <dbReference type="PROSITE-ProRule" id="PRU00335"/>
    </source>
</evidence>
<evidence type="ECO:0000259" key="6">
    <source>
        <dbReference type="PROSITE" id="PS50977"/>
    </source>
</evidence>
<reference evidence="7 8" key="1">
    <citation type="submission" date="2017-11" db="EMBL/GenBank/DDBJ databases">
        <title>Streptomyces carmine sp. nov., a novel actinomycete isolated from Sophora alopecuroides in Xinjiang, China.</title>
        <authorList>
            <person name="Wang Y."/>
            <person name="Luo X."/>
            <person name="Wan C."/>
            <person name="Zhang L."/>
        </authorList>
    </citation>
    <scope>NUCLEOTIDE SEQUENCE [LARGE SCALE GENOMIC DNA]</scope>
    <source>
        <strain evidence="7 8">TRM SA0054</strain>
    </source>
</reference>
<dbReference type="PRINTS" id="PR00455">
    <property type="entry name" value="HTHTETR"/>
</dbReference>
<dbReference type="RefSeq" id="WP_100204921.1">
    <property type="nucleotide sequence ID" value="NZ_PGGW01000069.1"/>
</dbReference>
<keyword evidence="8" id="KW-1185">Reference proteome</keyword>
<dbReference type="PROSITE" id="PS01081">
    <property type="entry name" value="HTH_TETR_1"/>
    <property type="match status" value="1"/>
</dbReference>
<feature type="DNA-binding region" description="H-T-H motif" evidence="4">
    <location>
        <begin position="37"/>
        <end position="56"/>
    </location>
</feature>
<keyword evidence="1" id="KW-0805">Transcription regulation</keyword>
<dbReference type="AlphaFoldDB" id="A0A2M8LQT6"/>
<dbReference type="InterPro" id="IPR050109">
    <property type="entry name" value="HTH-type_TetR-like_transc_reg"/>
</dbReference>
<sequence length="215" mass="22495">MVKPAEGLRERRRRETRRSIHSAALRLALAHGFDKVTVEMISEEAGVSPRTFFNYFGSKEAAVARGPAGPDPRALEAFAAAGPAEPREVLAELAALITADLSKNPPLRAELHAVMEISRTTPGVAAAFLAQLDDFQRTLAGAVARRLGDGGGGGEGGTDGGPGEPDETAALIAALAMAAVRTGLERWKSAAPRSDDSPVPYVEHSAALLRALLTP</sequence>
<dbReference type="Proteomes" id="UP000230407">
    <property type="component" value="Unassembled WGS sequence"/>
</dbReference>
<proteinExistence type="predicted"/>